<protein>
    <submittedName>
        <fullName evidence="3">BAHD family acyltransferase, clade V</fullName>
        <ecNumber evidence="3">2.3.1.-</ecNumber>
    </submittedName>
</protein>
<comment type="similarity">
    <text evidence="1">Belongs to the plant acyltransferase family.</text>
</comment>
<proteinExistence type="inferred from homology"/>
<feature type="compositionally biased region" description="Basic residues" evidence="2">
    <location>
        <begin position="222"/>
        <end position="231"/>
    </location>
</feature>
<dbReference type="InterPro" id="IPR023213">
    <property type="entry name" value="CAT-like_dom_sf"/>
</dbReference>
<dbReference type="KEGG" id="smo:SELMODRAFT_450603"/>
<name>D8SWZ5_SELML</name>
<feature type="compositionally biased region" description="Polar residues" evidence="2">
    <location>
        <begin position="207"/>
        <end position="219"/>
    </location>
</feature>
<feature type="region of interest" description="Disordered" evidence="2">
    <location>
        <begin position="197"/>
        <end position="231"/>
    </location>
</feature>
<dbReference type="Proteomes" id="UP000001514">
    <property type="component" value="Unassembled WGS sequence"/>
</dbReference>
<dbReference type="eggNOG" id="ENOG502QV0F">
    <property type="taxonomic scope" value="Eukaryota"/>
</dbReference>
<dbReference type="HOGENOM" id="CLU_014546_2_0_1"/>
<organism evidence="4">
    <name type="scientific">Selaginella moellendorffii</name>
    <name type="common">Spikemoss</name>
    <dbReference type="NCBI Taxonomy" id="88036"/>
    <lineage>
        <taxon>Eukaryota</taxon>
        <taxon>Viridiplantae</taxon>
        <taxon>Streptophyta</taxon>
        <taxon>Embryophyta</taxon>
        <taxon>Tracheophyta</taxon>
        <taxon>Lycopodiopsida</taxon>
        <taxon>Selaginellales</taxon>
        <taxon>Selaginellaceae</taxon>
        <taxon>Selaginella</taxon>
    </lineage>
</organism>
<accession>D8SWZ5</accession>
<dbReference type="InParanoid" id="D8SWZ5"/>
<feature type="compositionally biased region" description="Basic and acidic residues" evidence="2">
    <location>
        <begin position="197"/>
        <end position="206"/>
    </location>
</feature>
<dbReference type="PANTHER" id="PTHR31642">
    <property type="entry name" value="TRICHOTHECENE 3-O-ACETYLTRANSFERASE"/>
    <property type="match status" value="1"/>
</dbReference>
<sequence>MASAVCVNDVSRIVPKDHPADHAAMFLCNMDQRLGFYVRNLFFYAPESGKLDTDRLKSSLAELLDSYHFWAGRLRFNHSGRMEIVCSNAGALFALASSSLSATADHFDDFFFLDEDKITALEDLPLLTIQVTHLLGDDGYAIGMLIHHTLADAIAGMTFLLNFASVNRGDGLYMAPNGDRTRLRARDPPRVAFQHREFAKQTDHGSSRFTLTQESVLSSESRRRKAPKKSRQTFAFTSARLLELKQAVLDDGTLPGCSTFEALAAFIWRAHALSLPGKSSSDVLRLRFMVDTRSVLEPPLGQNFCGNAAYGAFAELTLANLRELPLSSITARVQEAKRRVSNEYVRSGWGYLELHPDAWYHHDCETMINAWPRLMRESLELDFGWGKPRRVEYPLDPRNSSVIFFPLISDGIQVSVCLDSISLATFEKLALISKS</sequence>
<evidence type="ECO:0000256" key="1">
    <source>
        <dbReference type="ARBA" id="ARBA00009861"/>
    </source>
</evidence>
<dbReference type="PANTHER" id="PTHR31642:SF231">
    <property type="entry name" value="BAHD FAMILY ACYLTRANSFERASE, CLADE V"/>
    <property type="match status" value="1"/>
</dbReference>
<keyword evidence="4" id="KW-1185">Reference proteome</keyword>
<dbReference type="InterPro" id="IPR050317">
    <property type="entry name" value="Plant_Fungal_Acyltransferase"/>
</dbReference>
<keyword evidence="3" id="KW-0012">Acyltransferase</keyword>
<dbReference type="Gramene" id="EFJ11113">
    <property type="protein sequence ID" value="EFJ11113"/>
    <property type="gene ID" value="SELMODRAFT_450603"/>
</dbReference>
<dbReference type="EC" id="2.3.1.-" evidence="3"/>
<dbReference type="AlphaFoldDB" id="D8SWZ5"/>
<evidence type="ECO:0000256" key="2">
    <source>
        <dbReference type="SAM" id="MobiDB-lite"/>
    </source>
</evidence>
<evidence type="ECO:0000313" key="4">
    <source>
        <dbReference type="Proteomes" id="UP000001514"/>
    </source>
</evidence>
<dbReference type="GO" id="GO:0016747">
    <property type="term" value="F:acyltransferase activity, transferring groups other than amino-acyl groups"/>
    <property type="evidence" value="ECO:0000318"/>
    <property type="project" value="GO_Central"/>
</dbReference>
<dbReference type="Pfam" id="PF02458">
    <property type="entry name" value="Transferase"/>
    <property type="match status" value="1"/>
</dbReference>
<reference evidence="3 4" key="1">
    <citation type="journal article" date="2011" name="Science">
        <title>The Selaginella genome identifies genetic changes associated with the evolution of vascular plants.</title>
        <authorList>
            <person name="Banks J.A."/>
            <person name="Nishiyama T."/>
            <person name="Hasebe M."/>
            <person name="Bowman J.L."/>
            <person name="Gribskov M."/>
            <person name="dePamphilis C."/>
            <person name="Albert V.A."/>
            <person name="Aono N."/>
            <person name="Aoyama T."/>
            <person name="Ambrose B.A."/>
            <person name="Ashton N.W."/>
            <person name="Axtell M.J."/>
            <person name="Barker E."/>
            <person name="Barker M.S."/>
            <person name="Bennetzen J.L."/>
            <person name="Bonawitz N.D."/>
            <person name="Chapple C."/>
            <person name="Cheng C."/>
            <person name="Correa L.G."/>
            <person name="Dacre M."/>
            <person name="DeBarry J."/>
            <person name="Dreyer I."/>
            <person name="Elias M."/>
            <person name="Engstrom E.M."/>
            <person name="Estelle M."/>
            <person name="Feng L."/>
            <person name="Finet C."/>
            <person name="Floyd S.K."/>
            <person name="Frommer W.B."/>
            <person name="Fujita T."/>
            <person name="Gramzow L."/>
            <person name="Gutensohn M."/>
            <person name="Harholt J."/>
            <person name="Hattori M."/>
            <person name="Heyl A."/>
            <person name="Hirai T."/>
            <person name="Hiwatashi Y."/>
            <person name="Ishikawa M."/>
            <person name="Iwata M."/>
            <person name="Karol K.G."/>
            <person name="Koehler B."/>
            <person name="Kolukisaoglu U."/>
            <person name="Kubo M."/>
            <person name="Kurata T."/>
            <person name="Lalonde S."/>
            <person name="Li K."/>
            <person name="Li Y."/>
            <person name="Litt A."/>
            <person name="Lyons E."/>
            <person name="Manning G."/>
            <person name="Maruyama T."/>
            <person name="Michael T.P."/>
            <person name="Mikami K."/>
            <person name="Miyazaki S."/>
            <person name="Morinaga S."/>
            <person name="Murata T."/>
            <person name="Mueller-Roeber B."/>
            <person name="Nelson D.R."/>
            <person name="Obara M."/>
            <person name="Oguri Y."/>
            <person name="Olmstead R.G."/>
            <person name="Onodera N."/>
            <person name="Petersen B.L."/>
            <person name="Pils B."/>
            <person name="Prigge M."/>
            <person name="Rensing S.A."/>
            <person name="Riano-Pachon D.M."/>
            <person name="Roberts A.W."/>
            <person name="Sato Y."/>
            <person name="Scheller H.V."/>
            <person name="Schulz B."/>
            <person name="Schulz C."/>
            <person name="Shakirov E.V."/>
            <person name="Shibagaki N."/>
            <person name="Shinohara N."/>
            <person name="Shippen D.E."/>
            <person name="Soerensen I."/>
            <person name="Sotooka R."/>
            <person name="Sugimoto N."/>
            <person name="Sugita M."/>
            <person name="Sumikawa N."/>
            <person name="Tanurdzic M."/>
            <person name="Theissen G."/>
            <person name="Ulvskov P."/>
            <person name="Wakazuki S."/>
            <person name="Weng J.K."/>
            <person name="Willats W.W."/>
            <person name="Wipf D."/>
            <person name="Wolf P.G."/>
            <person name="Yang L."/>
            <person name="Zimmer A.D."/>
            <person name="Zhu Q."/>
            <person name="Mitros T."/>
            <person name="Hellsten U."/>
            <person name="Loque D."/>
            <person name="Otillar R."/>
            <person name="Salamov A."/>
            <person name="Schmutz J."/>
            <person name="Shapiro H."/>
            <person name="Lindquist E."/>
            <person name="Lucas S."/>
            <person name="Rokhsar D."/>
            <person name="Grigoriev I.V."/>
        </authorList>
    </citation>
    <scope>NUCLEOTIDE SEQUENCE [LARGE SCALE GENOMIC DNA]</scope>
</reference>
<evidence type="ECO:0000313" key="3">
    <source>
        <dbReference type="EMBL" id="EFJ11113.1"/>
    </source>
</evidence>
<dbReference type="Gene3D" id="3.30.559.10">
    <property type="entry name" value="Chloramphenicol acetyltransferase-like domain"/>
    <property type="match status" value="2"/>
</dbReference>
<keyword evidence="3" id="KW-0808">Transferase</keyword>
<gene>
    <name evidence="3" type="primary">BAHDe14-1</name>
    <name evidence="3" type="ORF">SELMODRAFT_450603</name>
</gene>
<dbReference type="EMBL" id="GL377649">
    <property type="protein sequence ID" value="EFJ11113.1"/>
    <property type="molecule type" value="Genomic_DNA"/>
</dbReference>